<evidence type="ECO:0000313" key="2">
    <source>
        <dbReference type="Proteomes" id="UP000284243"/>
    </source>
</evidence>
<dbReference type="EMBL" id="QRYC01000005">
    <property type="protein sequence ID" value="RGU57485.1"/>
    <property type="molecule type" value="Genomic_DNA"/>
</dbReference>
<dbReference type="RefSeq" id="WP_022160171.1">
    <property type="nucleotide sequence ID" value="NZ_CABJFF010000001.1"/>
</dbReference>
<accession>A0A412TUD0</accession>
<sequence>MRGFRIKFRSEEIVVTPDFRSSVTIFYNSSNGYELSVAGIKGFGDDALDTFWIKSDMHIGESIEIEIINADEQVCSSPTCVKKLDPNPLKLSEKQKQQMLTEYLKDFYLLEAQLKKKGVL</sequence>
<reference evidence="1 2" key="1">
    <citation type="submission" date="2018-08" db="EMBL/GenBank/DDBJ databases">
        <title>A genome reference for cultivated species of the human gut microbiota.</title>
        <authorList>
            <person name="Zou Y."/>
            <person name="Xue W."/>
            <person name="Luo G."/>
        </authorList>
    </citation>
    <scope>NUCLEOTIDE SEQUENCE [LARGE SCALE GENOMIC DNA]</scope>
    <source>
        <strain evidence="1 2">AF16-14</strain>
    </source>
</reference>
<comment type="caution">
    <text evidence="1">The sequence shown here is derived from an EMBL/GenBank/DDBJ whole genome shotgun (WGS) entry which is preliminary data.</text>
</comment>
<dbReference type="AlphaFoldDB" id="A0A412TUD0"/>
<organism evidence="1 2">
    <name type="scientific">Odoribacter splanchnicus</name>
    <dbReference type="NCBI Taxonomy" id="28118"/>
    <lineage>
        <taxon>Bacteria</taxon>
        <taxon>Pseudomonadati</taxon>
        <taxon>Bacteroidota</taxon>
        <taxon>Bacteroidia</taxon>
        <taxon>Bacteroidales</taxon>
        <taxon>Odoribacteraceae</taxon>
        <taxon>Odoribacter</taxon>
    </lineage>
</organism>
<name>A0A412TUD0_9BACT</name>
<proteinExistence type="predicted"/>
<protein>
    <submittedName>
        <fullName evidence="1">Uncharacterized protein</fullName>
    </submittedName>
</protein>
<dbReference type="Proteomes" id="UP000284243">
    <property type="component" value="Unassembled WGS sequence"/>
</dbReference>
<evidence type="ECO:0000313" key="1">
    <source>
        <dbReference type="EMBL" id="RGU57485.1"/>
    </source>
</evidence>
<gene>
    <name evidence="1" type="ORF">DWW57_05850</name>
</gene>